<evidence type="ECO:0000313" key="3">
    <source>
        <dbReference type="Proteomes" id="UP000176299"/>
    </source>
</evidence>
<dbReference type="Gene3D" id="3.90.550.10">
    <property type="entry name" value="Spore Coat Polysaccharide Biosynthesis Protein SpsA, Chain A"/>
    <property type="match status" value="1"/>
</dbReference>
<dbReference type="Pfam" id="PF00535">
    <property type="entry name" value="Glycos_transf_2"/>
    <property type="match status" value="1"/>
</dbReference>
<protein>
    <recommendedName>
        <fullName evidence="1">Glycosyltransferase 2-like domain-containing protein</fullName>
    </recommendedName>
</protein>
<dbReference type="InterPro" id="IPR029044">
    <property type="entry name" value="Nucleotide-diphossugar_trans"/>
</dbReference>
<feature type="domain" description="Glycosyltransferase 2-like" evidence="1">
    <location>
        <begin position="127"/>
        <end position="252"/>
    </location>
</feature>
<comment type="caution">
    <text evidence="2">The sequence shown here is derived from an EMBL/GenBank/DDBJ whole genome shotgun (WGS) entry which is preliminary data.</text>
</comment>
<dbReference type="AlphaFoldDB" id="A0A1G1W203"/>
<proteinExistence type="predicted"/>
<dbReference type="PANTHER" id="PTHR43685">
    <property type="entry name" value="GLYCOSYLTRANSFERASE"/>
    <property type="match status" value="1"/>
</dbReference>
<dbReference type="SUPFAM" id="SSF53448">
    <property type="entry name" value="Nucleotide-diphospho-sugar transferases"/>
    <property type="match status" value="1"/>
</dbReference>
<dbReference type="Proteomes" id="UP000176299">
    <property type="component" value="Unassembled WGS sequence"/>
</dbReference>
<dbReference type="PANTHER" id="PTHR43685:SF2">
    <property type="entry name" value="GLYCOSYLTRANSFERASE 2-LIKE DOMAIN-CONTAINING PROTEIN"/>
    <property type="match status" value="1"/>
</dbReference>
<accession>A0A1G1W203</accession>
<dbReference type="STRING" id="1802591.A2113_04005"/>
<dbReference type="EMBL" id="MHCN01000011">
    <property type="protein sequence ID" value="OGY21692.1"/>
    <property type="molecule type" value="Genomic_DNA"/>
</dbReference>
<reference evidence="2 3" key="1">
    <citation type="journal article" date="2016" name="Nat. Commun.">
        <title>Thousands of microbial genomes shed light on interconnected biogeochemical processes in an aquifer system.</title>
        <authorList>
            <person name="Anantharaman K."/>
            <person name="Brown C.T."/>
            <person name="Hug L.A."/>
            <person name="Sharon I."/>
            <person name="Castelle C.J."/>
            <person name="Probst A.J."/>
            <person name="Thomas B.C."/>
            <person name="Singh A."/>
            <person name="Wilkins M.J."/>
            <person name="Karaoz U."/>
            <person name="Brodie E.L."/>
            <person name="Williams K.H."/>
            <person name="Hubbard S.S."/>
            <person name="Banfield J.F."/>
        </authorList>
    </citation>
    <scope>NUCLEOTIDE SEQUENCE [LARGE SCALE GENOMIC DNA]</scope>
</reference>
<evidence type="ECO:0000313" key="2">
    <source>
        <dbReference type="EMBL" id="OGY21692.1"/>
    </source>
</evidence>
<gene>
    <name evidence="2" type="ORF">A2113_04005</name>
</gene>
<evidence type="ECO:0000259" key="1">
    <source>
        <dbReference type="Pfam" id="PF00535"/>
    </source>
</evidence>
<organism evidence="2 3">
    <name type="scientific">Candidatus Woykebacteria bacterium GWA1_44_8</name>
    <dbReference type="NCBI Taxonomy" id="1802591"/>
    <lineage>
        <taxon>Bacteria</taxon>
        <taxon>Candidatus Woykeibacteriota</taxon>
    </lineage>
</organism>
<name>A0A1G1W203_9BACT</name>
<dbReference type="InterPro" id="IPR050834">
    <property type="entry name" value="Glycosyltransf_2"/>
</dbReference>
<sequence>MIKLNFWFLIRPLVEVLRPVLYPEPVASTGLADKFKIDHIRKIIKKDFKALTQKKFKKVLLSWRSRRKNLPSINTIIALGLKKVLKPILPYIRKKILEEKLNKPRELPNEFYSMEGGEINEIPATISVVINTKNSPSYFKDILEKYKRQVGFKDKEIIIVDSGSTDDTLNLANYYGCKIIEIKPEEFRHGRSRNIGVEEAAGKYIVNAVSDAKPSALDLLAKVANKLEKNKAAAISVRQIPRSDADIFAAWTVWNHYQAMFGGSLEDVWVENIKNYDSLPAFERRKLAIIDDVFVLHRAEVIKKEKYDENLRYAEDLDLSIRYIKKGRILGFLHSESVIHSHTRPPEYFFKRYFVDTNVIYEVFGSLPQNLGNNLDYKKPADNFFSVVKAANDKLASVGYTNDSWIKEYTGYFNGGQIQNDKIIKLWSRTYNSVSKDFNDFKNRVGTTENNKEISSKIAALVSGIMLSEYFIGYKLHQGVSEEINKFKTLLETGV</sequence>
<dbReference type="InterPro" id="IPR001173">
    <property type="entry name" value="Glyco_trans_2-like"/>
</dbReference>